<dbReference type="AlphaFoldDB" id="A0A0P9UZU3"/>
<protein>
    <submittedName>
        <fullName evidence="3">Glycine/D-amino acid oxidase</fullName>
    </submittedName>
</protein>
<dbReference type="Gene3D" id="3.30.9.10">
    <property type="entry name" value="D-Amino Acid Oxidase, subunit A, domain 2"/>
    <property type="match status" value="1"/>
</dbReference>
<sequence>AARRAGAQVFEQAPVSEVSHDGNAFIVTTASGLTLRAPWLLNCAGAWAGALAAQFNEPVPMYSGHPAMLVTEPLPMFMDVSTGVEG</sequence>
<dbReference type="EMBL" id="LJQU01000582">
    <property type="protein sequence ID" value="KPX83610.1"/>
    <property type="molecule type" value="Genomic_DNA"/>
</dbReference>
<dbReference type="Proteomes" id="UP000050420">
    <property type="component" value="Unassembled WGS sequence"/>
</dbReference>
<gene>
    <name evidence="3" type="ORF">ALO63_05465</name>
</gene>
<dbReference type="Gene3D" id="3.50.50.60">
    <property type="entry name" value="FAD/NAD(P)-binding domain"/>
    <property type="match status" value="1"/>
</dbReference>
<evidence type="ECO:0000313" key="4">
    <source>
        <dbReference type="Proteomes" id="UP000050420"/>
    </source>
</evidence>
<evidence type="ECO:0000256" key="1">
    <source>
        <dbReference type="ARBA" id="ARBA00023002"/>
    </source>
</evidence>
<dbReference type="Pfam" id="PF01266">
    <property type="entry name" value="DAO"/>
    <property type="match status" value="1"/>
</dbReference>
<accession>A0A0P9UZU3</accession>
<reference evidence="3 4" key="1">
    <citation type="submission" date="2015-09" db="EMBL/GenBank/DDBJ databases">
        <title>Genome announcement of multiple Pseudomonas syringae strains.</title>
        <authorList>
            <person name="Thakur S."/>
            <person name="Wang P.W."/>
            <person name="Gong Y."/>
            <person name="Weir B.S."/>
            <person name="Guttman D.S."/>
        </authorList>
    </citation>
    <scope>NUCLEOTIDE SEQUENCE [LARGE SCALE GENOMIC DNA]</scope>
    <source>
        <strain evidence="3 4">ICMP4331</strain>
    </source>
</reference>
<dbReference type="InterPro" id="IPR006076">
    <property type="entry name" value="FAD-dep_OxRdtase"/>
</dbReference>
<organism evidence="3 4">
    <name type="scientific">Pseudomonas amygdali pv. mori</name>
    <dbReference type="NCBI Taxonomy" id="34065"/>
    <lineage>
        <taxon>Bacteria</taxon>
        <taxon>Pseudomonadati</taxon>
        <taxon>Pseudomonadota</taxon>
        <taxon>Gammaproteobacteria</taxon>
        <taxon>Pseudomonadales</taxon>
        <taxon>Pseudomonadaceae</taxon>
        <taxon>Pseudomonas</taxon>
        <taxon>Pseudomonas amygdali</taxon>
    </lineage>
</organism>
<feature type="non-terminal residue" evidence="3">
    <location>
        <position position="1"/>
    </location>
</feature>
<feature type="non-terminal residue" evidence="3">
    <location>
        <position position="86"/>
    </location>
</feature>
<dbReference type="InterPro" id="IPR036188">
    <property type="entry name" value="FAD/NAD-bd_sf"/>
</dbReference>
<keyword evidence="1" id="KW-0560">Oxidoreductase</keyword>
<comment type="caution">
    <text evidence="3">The sequence shown here is derived from an EMBL/GenBank/DDBJ whole genome shotgun (WGS) entry which is preliminary data.</text>
</comment>
<evidence type="ECO:0000259" key="2">
    <source>
        <dbReference type="Pfam" id="PF01266"/>
    </source>
</evidence>
<evidence type="ECO:0000313" key="3">
    <source>
        <dbReference type="EMBL" id="KPX83610.1"/>
    </source>
</evidence>
<dbReference type="SUPFAM" id="SSF51905">
    <property type="entry name" value="FAD/NAD(P)-binding domain"/>
    <property type="match status" value="1"/>
</dbReference>
<proteinExistence type="predicted"/>
<feature type="domain" description="FAD dependent oxidoreductase" evidence="2">
    <location>
        <begin position="1"/>
        <end position="76"/>
    </location>
</feature>
<name>A0A0P9UZU3_PSEA0</name>
<dbReference type="GO" id="GO:0016491">
    <property type="term" value="F:oxidoreductase activity"/>
    <property type="evidence" value="ECO:0007669"/>
    <property type="project" value="UniProtKB-KW"/>
</dbReference>